<dbReference type="EMBL" id="CP159925">
    <property type="protein sequence ID" value="XCO75933.1"/>
    <property type="molecule type" value="Genomic_DNA"/>
</dbReference>
<dbReference type="PROSITE" id="PS51677">
    <property type="entry name" value="NODB"/>
    <property type="match status" value="1"/>
</dbReference>
<keyword evidence="1" id="KW-1133">Transmembrane helix</keyword>
<feature type="transmembrane region" description="Helical" evidence="1">
    <location>
        <begin position="40"/>
        <end position="58"/>
    </location>
</feature>
<feature type="domain" description="NodB homology" evidence="2">
    <location>
        <begin position="76"/>
        <end position="256"/>
    </location>
</feature>
<dbReference type="Pfam" id="PF01522">
    <property type="entry name" value="Polysacc_deac_1"/>
    <property type="match status" value="1"/>
</dbReference>
<dbReference type="RefSeq" id="WP_363799244.1">
    <property type="nucleotide sequence ID" value="NZ_CP159925.1"/>
</dbReference>
<gene>
    <name evidence="3" type="ORF">ABU614_03820</name>
</gene>
<protein>
    <submittedName>
        <fullName evidence="3">Polysaccharide deacetylase family protein</fullName>
        <ecNumber evidence="3">3.-.-.-</ecNumber>
    </submittedName>
</protein>
<dbReference type="PANTHER" id="PTHR10587:SF137">
    <property type="entry name" value="4-DEOXY-4-FORMAMIDO-L-ARABINOSE-PHOSPHOUNDECAPRENOL DEFORMYLASE ARND-RELATED"/>
    <property type="match status" value="1"/>
</dbReference>
<organism evidence="3">
    <name type="scientific">Lysobacter firmicutimachus</name>
    <dbReference type="NCBI Taxonomy" id="1792846"/>
    <lineage>
        <taxon>Bacteria</taxon>
        <taxon>Pseudomonadati</taxon>
        <taxon>Pseudomonadota</taxon>
        <taxon>Gammaproteobacteria</taxon>
        <taxon>Lysobacterales</taxon>
        <taxon>Lysobacteraceae</taxon>
        <taxon>Lysobacter</taxon>
    </lineage>
</organism>
<keyword evidence="3" id="KW-0378">Hydrolase</keyword>
<dbReference type="Gene3D" id="3.20.20.370">
    <property type="entry name" value="Glycoside hydrolase/deacetylase"/>
    <property type="match status" value="1"/>
</dbReference>
<dbReference type="InterPro" id="IPR002509">
    <property type="entry name" value="NODB_dom"/>
</dbReference>
<evidence type="ECO:0000259" key="2">
    <source>
        <dbReference type="PROSITE" id="PS51677"/>
    </source>
</evidence>
<sequence>MDRPFAAAHRPPRRPWAWAGWFAASQLLVAALWWRYGWAIGLAALLPSHAAMFWGTLWPRSRLFGPVLSRLATAERAVWLTIDDGPSQDTQAMLDLLDAHRAKATFFVVAERAERHAGLLREIVRRGHEVGNHSHSHPSARFWALGPRAMAREIGEAQRRLAALLPQPPRWFRAVVGMANPFTAAPLRRYGLSRVAWSARGFDAVEADPDKVVARIERDLAPGAIVLMHEGSGHGRNVEAMRRLLVRLDELGYRCALPEARPGDA</sequence>
<accession>A0AAU8MX53</accession>
<dbReference type="PANTHER" id="PTHR10587">
    <property type="entry name" value="GLYCOSYL TRANSFERASE-RELATED"/>
    <property type="match status" value="1"/>
</dbReference>
<dbReference type="InterPro" id="IPR050248">
    <property type="entry name" value="Polysacc_deacetylase_ArnD"/>
</dbReference>
<keyword evidence="1" id="KW-0812">Transmembrane</keyword>
<name>A0AAU8MX53_9GAMM</name>
<reference evidence="3" key="1">
    <citation type="submission" date="2024-06" db="EMBL/GenBank/DDBJ databases">
        <authorList>
            <person name="Li S."/>
        </authorList>
    </citation>
    <scope>NUCLEOTIDE SEQUENCE</scope>
    <source>
        <strain evidence="3">SR10</strain>
    </source>
</reference>
<evidence type="ECO:0000313" key="3">
    <source>
        <dbReference type="EMBL" id="XCO75933.1"/>
    </source>
</evidence>
<proteinExistence type="predicted"/>
<dbReference type="EC" id="3.-.-.-" evidence="3"/>
<evidence type="ECO:0000256" key="1">
    <source>
        <dbReference type="SAM" id="Phobius"/>
    </source>
</evidence>
<feature type="transmembrane region" description="Helical" evidence="1">
    <location>
        <begin position="16"/>
        <end position="34"/>
    </location>
</feature>
<dbReference type="InterPro" id="IPR011330">
    <property type="entry name" value="Glyco_hydro/deAcase_b/a-brl"/>
</dbReference>
<dbReference type="SUPFAM" id="SSF88713">
    <property type="entry name" value="Glycoside hydrolase/deacetylase"/>
    <property type="match status" value="1"/>
</dbReference>
<dbReference type="GO" id="GO:0016810">
    <property type="term" value="F:hydrolase activity, acting on carbon-nitrogen (but not peptide) bonds"/>
    <property type="evidence" value="ECO:0007669"/>
    <property type="project" value="InterPro"/>
</dbReference>
<dbReference type="GO" id="GO:0005975">
    <property type="term" value="P:carbohydrate metabolic process"/>
    <property type="evidence" value="ECO:0007669"/>
    <property type="project" value="InterPro"/>
</dbReference>
<dbReference type="AlphaFoldDB" id="A0AAU8MX53"/>
<dbReference type="CDD" id="cd10917">
    <property type="entry name" value="CE4_NodB_like_6s_7s"/>
    <property type="match status" value="1"/>
</dbReference>
<keyword evidence="1" id="KW-0472">Membrane</keyword>